<accession>A0A812R4G4</accession>
<evidence type="ECO:0000313" key="1">
    <source>
        <dbReference type="EMBL" id="CAE7418864.1"/>
    </source>
</evidence>
<feature type="non-terminal residue" evidence="1">
    <location>
        <position position="1"/>
    </location>
</feature>
<evidence type="ECO:0000313" key="2">
    <source>
        <dbReference type="Proteomes" id="UP000649617"/>
    </source>
</evidence>
<reference evidence="1" key="1">
    <citation type="submission" date="2021-02" db="EMBL/GenBank/DDBJ databases">
        <authorList>
            <person name="Dougan E. K."/>
            <person name="Rhodes N."/>
            <person name="Thang M."/>
            <person name="Chan C."/>
        </authorList>
    </citation>
    <scope>NUCLEOTIDE SEQUENCE</scope>
</reference>
<dbReference type="EMBL" id="CAJNIZ010018964">
    <property type="protein sequence ID" value="CAE7418864.1"/>
    <property type="molecule type" value="Genomic_DNA"/>
</dbReference>
<feature type="non-terminal residue" evidence="1">
    <location>
        <position position="312"/>
    </location>
</feature>
<keyword evidence="2" id="KW-1185">Reference proteome</keyword>
<sequence length="312" mass="33323">LGVSWSDATPQAKKQRVNRDVAADVVGALLKETAEFRVFQLTITRAEGFQTVLRQRLVVANAGAAVQPSYRAQSLRPLNDSLFPGSCEQGDMLLKATKHRLTVCLAETGHSAGGTSQAQAVSTQAVSTSQAPMKWTFYVPVSQGLYDLLQISESFEKKMTAFFDVGNHAYMKTVASKFTTSKYGKAAAGSQNDSAGTSAETVLLFSEVLPAALIGLAARDHLRSQAGSVSEAGSDASFSKTTLVSFKIPVALGAQVMNPVSSLSWLSVWETAWSQAPSNTSNEYEETLRQCELKVVEAKITTTPGANEDLSA</sequence>
<protein>
    <submittedName>
        <fullName evidence="1">Uncharacterized protein</fullName>
    </submittedName>
</protein>
<dbReference type="Proteomes" id="UP000649617">
    <property type="component" value="Unassembled WGS sequence"/>
</dbReference>
<proteinExistence type="predicted"/>
<organism evidence="1 2">
    <name type="scientific">Symbiodinium pilosum</name>
    <name type="common">Dinoflagellate</name>
    <dbReference type="NCBI Taxonomy" id="2952"/>
    <lineage>
        <taxon>Eukaryota</taxon>
        <taxon>Sar</taxon>
        <taxon>Alveolata</taxon>
        <taxon>Dinophyceae</taxon>
        <taxon>Suessiales</taxon>
        <taxon>Symbiodiniaceae</taxon>
        <taxon>Symbiodinium</taxon>
    </lineage>
</organism>
<comment type="caution">
    <text evidence="1">The sequence shown here is derived from an EMBL/GenBank/DDBJ whole genome shotgun (WGS) entry which is preliminary data.</text>
</comment>
<dbReference type="AlphaFoldDB" id="A0A812R4G4"/>
<name>A0A812R4G4_SYMPI</name>
<gene>
    <name evidence="1" type="ORF">SPIL2461_LOCUS10308</name>
</gene>